<keyword evidence="1" id="KW-0472">Membrane</keyword>
<sequence length="174" mass="19102">MELVKQIARGEGYPFVMVTQRRRLLFIGFVILLFVMIAMAGLTLSGSFNAEMSTKRGPGGPLQLGVKGSLGERSAKVEGADIDDLADASQALSMPAVKSGYAPTLVTAPYAGPTEEERTLLAETRTIFAERWHEIRDQTGMDTPMPDIRLPARHLTKREKADMRAAIQAIKNER</sequence>
<organism evidence="2 3">
    <name type="scientific">Sphingomonas swuensis</name>
    <dbReference type="NCBI Taxonomy" id="977800"/>
    <lineage>
        <taxon>Bacteria</taxon>
        <taxon>Pseudomonadati</taxon>
        <taxon>Pseudomonadota</taxon>
        <taxon>Alphaproteobacteria</taxon>
        <taxon>Sphingomonadales</taxon>
        <taxon>Sphingomonadaceae</taxon>
        <taxon>Sphingomonas</taxon>
    </lineage>
</organism>
<keyword evidence="1" id="KW-1133">Transmembrane helix</keyword>
<keyword evidence="3" id="KW-1185">Reference proteome</keyword>
<evidence type="ECO:0000313" key="2">
    <source>
        <dbReference type="EMBL" id="GAA4021192.1"/>
    </source>
</evidence>
<evidence type="ECO:0000256" key="1">
    <source>
        <dbReference type="SAM" id="Phobius"/>
    </source>
</evidence>
<gene>
    <name evidence="2" type="ORF">GCM10022280_22190</name>
</gene>
<dbReference type="EMBL" id="BAABBQ010000001">
    <property type="protein sequence ID" value="GAA4021192.1"/>
    <property type="molecule type" value="Genomic_DNA"/>
</dbReference>
<reference evidence="3" key="1">
    <citation type="journal article" date="2019" name="Int. J. Syst. Evol. Microbiol.">
        <title>The Global Catalogue of Microorganisms (GCM) 10K type strain sequencing project: providing services to taxonomists for standard genome sequencing and annotation.</title>
        <authorList>
            <consortium name="The Broad Institute Genomics Platform"/>
            <consortium name="The Broad Institute Genome Sequencing Center for Infectious Disease"/>
            <person name="Wu L."/>
            <person name="Ma J."/>
        </authorList>
    </citation>
    <scope>NUCLEOTIDE SEQUENCE [LARGE SCALE GENOMIC DNA]</scope>
    <source>
        <strain evidence="3">JCM 17563</strain>
    </source>
</reference>
<dbReference type="RefSeq" id="WP_344707451.1">
    <property type="nucleotide sequence ID" value="NZ_BAABBQ010000001.1"/>
</dbReference>
<accession>A0ABP7T5F0</accession>
<proteinExistence type="predicted"/>
<name>A0ABP7T5F0_9SPHN</name>
<keyword evidence="1" id="KW-0812">Transmembrane</keyword>
<comment type="caution">
    <text evidence="2">The sequence shown here is derived from an EMBL/GenBank/DDBJ whole genome shotgun (WGS) entry which is preliminary data.</text>
</comment>
<evidence type="ECO:0000313" key="3">
    <source>
        <dbReference type="Proteomes" id="UP001500235"/>
    </source>
</evidence>
<protein>
    <submittedName>
        <fullName evidence="2">Uncharacterized protein</fullName>
    </submittedName>
</protein>
<feature type="transmembrane region" description="Helical" evidence="1">
    <location>
        <begin position="24"/>
        <end position="44"/>
    </location>
</feature>
<dbReference type="Proteomes" id="UP001500235">
    <property type="component" value="Unassembled WGS sequence"/>
</dbReference>